<keyword evidence="6" id="KW-1185">Reference proteome</keyword>
<dbReference type="EMBL" id="JAPAHU010000018">
    <property type="protein sequence ID" value="MCW1042664.1"/>
    <property type="molecule type" value="Genomic_DNA"/>
</dbReference>
<reference evidence="4 6" key="2">
    <citation type="submission" date="2022-10" db="EMBL/GenBank/DDBJ databases">
        <title>Comparative genomic study of S. anginosus.</title>
        <authorList>
            <person name="Prasad A."/>
            <person name="Ene A."/>
            <person name="Jablonska S."/>
            <person name="Du J."/>
            <person name="Wolfe A.J."/>
            <person name="Putonti C."/>
        </authorList>
    </citation>
    <scope>NUCLEOTIDE SEQUENCE [LARGE SCALE GENOMIC DNA]</scope>
    <source>
        <strain evidence="4 6">UMB9231</strain>
    </source>
</reference>
<dbReference type="GO" id="GO:1901982">
    <property type="term" value="F:maltose binding"/>
    <property type="evidence" value="ECO:0007669"/>
    <property type="project" value="TreeGrafter"/>
</dbReference>
<keyword evidence="3" id="KW-0732">Signal</keyword>
<dbReference type="AlphaFoldDB" id="A0A6G4MZD4"/>
<dbReference type="PANTHER" id="PTHR30061">
    <property type="entry name" value="MALTOSE-BINDING PERIPLASMIC PROTEIN"/>
    <property type="match status" value="1"/>
</dbReference>
<name>A0A6G4MZD4_STRAP</name>
<dbReference type="EMBL" id="JAAJBG010000011">
    <property type="protein sequence ID" value="NGG16319.1"/>
    <property type="molecule type" value="Genomic_DNA"/>
</dbReference>
<dbReference type="GO" id="GO:0055052">
    <property type="term" value="C:ATP-binding cassette (ABC) transporter complex, substrate-binding subunit-containing"/>
    <property type="evidence" value="ECO:0007669"/>
    <property type="project" value="TreeGrafter"/>
</dbReference>
<dbReference type="RefSeq" id="WP_070672814.1">
    <property type="nucleotide sequence ID" value="NZ_CP118046.1"/>
</dbReference>
<evidence type="ECO:0000256" key="2">
    <source>
        <dbReference type="ARBA" id="ARBA00022448"/>
    </source>
</evidence>
<organism evidence="5">
    <name type="scientific">Streptococcus anginosus</name>
    <dbReference type="NCBI Taxonomy" id="1328"/>
    <lineage>
        <taxon>Bacteria</taxon>
        <taxon>Bacillati</taxon>
        <taxon>Bacillota</taxon>
        <taxon>Bacilli</taxon>
        <taxon>Lactobacillales</taxon>
        <taxon>Streptococcaceae</taxon>
        <taxon>Streptococcus</taxon>
        <taxon>Streptococcus anginosus group</taxon>
    </lineage>
</organism>
<dbReference type="Gene3D" id="3.40.190.10">
    <property type="entry name" value="Periplasmic binding protein-like II"/>
    <property type="match status" value="2"/>
</dbReference>
<dbReference type="SUPFAM" id="SSF53850">
    <property type="entry name" value="Periplasmic binding protein-like II"/>
    <property type="match status" value="1"/>
</dbReference>
<evidence type="ECO:0000313" key="5">
    <source>
        <dbReference type="EMBL" id="NGG16319.1"/>
    </source>
</evidence>
<dbReference type="Pfam" id="PF13416">
    <property type="entry name" value="SBP_bac_8"/>
    <property type="match status" value="1"/>
</dbReference>
<dbReference type="Proteomes" id="UP001526076">
    <property type="component" value="Unassembled WGS sequence"/>
</dbReference>
<evidence type="ECO:0000313" key="6">
    <source>
        <dbReference type="Proteomes" id="UP001526076"/>
    </source>
</evidence>
<accession>A0A6G4MZD4</accession>
<reference evidence="5" key="1">
    <citation type="submission" date="2020-02" db="EMBL/GenBank/DDBJ databases">
        <title>Antibiotic resistance/susceptibility profiles of lactic acid-producing cocci isolated from the human vagina, and analysis of the genetic basis of atypical resistances.</title>
        <authorList>
            <person name="Sirichoat A."/>
            <person name="Florez A.B."/>
            <person name="Vazquez L."/>
            <person name="Buppasiri P."/>
            <person name="Panya M."/>
            <person name="Lulitanond V."/>
            <person name="Mayo B."/>
        </authorList>
    </citation>
    <scope>NUCLEOTIDE SEQUENCE</scope>
    <source>
        <strain evidence="5">VA01-10AN</strain>
    </source>
</reference>
<evidence type="ECO:0000256" key="3">
    <source>
        <dbReference type="ARBA" id="ARBA00022729"/>
    </source>
</evidence>
<evidence type="ECO:0000256" key="1">
    <source>
        <dbReference type="ARBA" id="ARBA00008520"/>
    </source>
</evidence>
<dbReference type="InterPro" id="IPR006059">
    <property type="entry name" value="SBP"/>
</dbReference>
<keyword evidence="2" id="KW-0813">Transport</keyword>
<dbReference type="PANTHER" id="PTHR30061:SF50">
    <property type="entry name" value="MALTOSE_MALTODEXTRIN-BINDING PERIPLASMIC PROTEIN"/>
    <property type="match status" value="1"/>
</dbReference>
<dbReference type="GO" id="GO:0042956">
    <property type="term" value="P:maltodextrin transmembrane transport"/>
    <property type="evidence" value="ECO:0007669"/>
    <property type="project" value="TreeGrafter"/>
</dbReference>
<sequence length="481" mass="53734">MKLKVIGKISILAIIGLCLIACGRSTKNKSANGNRIFNGKLEKNVTIKVLENDTAISKGYFSELIKAFNEEYADKGIKAVDANTDQHVDLANDGPYGYGPDVLYQANDVIMKYAEKKHVYPLPIKTLDAYKTTSEKAWSAFEIQKYGKTYICGVPVNVQSSMLYYRKDLLPADWKERWDKNKNGIPDMTETWSDLVKFSKERHVANSSQYGYMESLYDTYFSSGYLFSYGGYIFGKKNTDTKDIGFAKGEAEKGAKIIQQLAAVMNEESIDDTIKTSAYSKLGNGTYFATMSTPDVYSTFLDELKKNYESQGQSSQEAEKNAKANLVMTTLPQLPKSGDLTDTKSTLIPTKSMGGVNGYAISAYTKAPNASLAFINFATRYKMIVKRYEKLGIVPTRKDVVDKLGGISKDLYSNLEKNNIILMPSISAVSQIWTPTQTYFADITKDVFRPKNEKKYKSNKDLKDGLSNVSKQISDAIHTLE</sequence>
<comment type="caution">
    <text evidence="5">The sequence shown here is derived from an EMBL/GenBank/DDBJ whole genome shotgun (WGS) entry which is preliminary data.</text>
</comment>
<comment type="similarity">
    <text evidence="1">Belongs to the bacterial solute-binding protein 1 family.</text>
</comment>
<gene>
    <name evidence="5" type="ORF">G5T13_06775</name>
    <name evidence="4" type="ORF">OJ597_09590</name>
</gene>
<dbReference type="GO" id="GO:0015768">
    <property type="term" value="P:maltose transport"/>
    <property type="evidence" value="ECO:0007669"/>
    <property type="project" value="TreeGrafter"/>
</dbReference>
<evidence type="ECO:0000313" key="4">
    <source>
        <dbReference type="EMBL" id="MCW1042664.1"/>
    </source>
</evidence>
<proteinExistence type="inferred from homology"/>
<protein>
    <submittedName>
        <fullName evidence="5">Sugar ABC transporter substrate-binding protein</fullName>
    </submittedName>
</protein>